<accession>A0AAN9AAY2</accession>
<feature type="compositionally biased region" description="Polar residues" evidence="1">
    <location>
        <begin position="1937"/>
        <end position="1955"/>
    </location>
</feature>
<dbReference type="PANTHER" id="PTHR13650:SF0">
    <property type="entry name" value="SPATACSIN"/>
    <property type="match status" value="1"/>
</dbReference>
<dbReference type="GO" id="GO:0005737">
    <property type="term" value="C:cytoplasm"/>
    <property type="evidence" value="ECO:0007669"/>
    <property type="project" value="TreeGrafter"/>
</dbReference>
<organism evidence="3 4">
    <name type="scientific">Halocaridina rubra</name>
    <name type="common">Hawaiian red shrimp</name>
    <dbReference type="NCBI Taxonomy" id="373956"/>
    <lineage>
        <taxon>Eukaryota</taxon>
        <taxon>Metazoa</taxon>
        <taxon>Ecdysozoa</taxon>
        <taxon>Arthropoda</taxon>
        <taxon>Crustacea</taxon>
        <taxon>Multicrustacea</taxon>
        <taxon>Malacostraca</taxon>
        <taxon>Eumalacostraca</taxon>
        <taxon>Eucarida</taxon>
        <taxon>Decapoda</taxon>
        <taxon>Pleocyemata</taxon>
        <taxon>Caridea</taxon>
        <taxon>Atyoidea</taxon>
        <taxon>Atyidae</taxon>
        <taxon>Halocaridina</taxon>
    </lineage>
</organism>
<dbReference type="GO" id="GO:0007268">
    <property type="term" value="P:chemical synaptic transmission"/>
    <property type="evidence" value="ECO:0007669"/>
    <property type="project" value="TreeGrafter"/>
</dbReference>
<dbReference type="GO" id="GO:0007409">
    <property type="term" value="P:axonogenesis"/>
    <property type="evidence" value="ECO:0007669"/>
    <property type="project" value="TreeGrafter"/>
</dbReference>
<evidence type="ECO:0000259" key="2">
    <source>
        <dbReference type="Pfam" id="PF14649"/>
    </source>
</evidence>
<dbReference type="Proteomes" id="UP001381693">
    <property type="component" value="Unassembled WGS sequence"/>
</dbReference>
<dbReference type="GO" id="GO:0030424">
    <property type="term" value="C:axon"/>
    <property type="evidence" value="ECO:0007669"/>
    <property type="project" value="TreeGrafter"/>
</dbReference>
<evidence type="ECO:0000256" key="1">
    <source>
        <dbReference type="SAM" id="MobiDB-lite"/>
    </source>
</evidence>
<dbReference type="PANTHER" id="PTHR13650">
    <property type="entry name" value="SPATACSIN"/>
    <property type="match status" value="1"/>
</dbReference>
<dbReference type="InterPro" id="IPR028103">
    <property type="entry name" value="Spatacsin"/>
</dbReference>
<proteinExistence type="predicted"/>
<feature type="region of interest" description="Disordered" evidence="1">
    <location>
        <begin position="1910"/>
        <end position="1958"/>
    </location>
</feature>
<sequence length="2381" mass="265888">MMATHQNVNKLVIVKKVSDFEHLVSHILKADVESNNRGVLTLYSDGKLNITTWESKKVVTKSVEDVSDACWQQGGESEIIIACHNGMLVRYSLHFDTGLSCSLQLSGASLLALIREKDSNIRMLRSPKVLGYTATYILLQFQSDRLCLLATNGGGRPSVLGILRTPPLRTAHLYGNTVLVQPVTGCELYEYNASTCKLIEIVGLTLQRESLNFIEWGTLICSASGDFISLVDSERRLYVTKFCNRTLLHKRGGVNRSKVTLHQIVWPLSFQPLRISEISLALSDSLLSVFCHITEEEADTHHYLSFDVNSSSLTCHHLFNEATVIAPGLRHQLPDLFITHEGVAMLMDEDVSVSSTDSEIDLTEMFTALDESLKEQNIAKVTEVKAMIEQGLSVFLSSCNRQEGWVSLAEVRAQQFGKLSDLLLGYIPFYAQSGNSYSLALALKHLAKHHFMNIEEEMLNVLQYVDNDVISQMVLQMKEQVSFYLRSVELLQLPTEGADHKALTEQYLAWGDKPVKEILEDAISHQCVSSAESYLQLKPWVYGTVTTDFVVSTCIGIAREKASSGSSSNILVNIDEVYIEKLKKILDTSDDAFEVEVLGAALQERGASSHIEDMAVKLVLVIHKTHPDLVTLPPQIWTDLVKLGDASANPVVGPITVGQISRWTPLSMMLVMTDLYVCTSDSDILDEVDADVIWQYLLYQRDVKNLKRWIMNEFCESDFYFSYNEELLSTGELIWSDPTLRSPKQPGALGDQRKSDQSIGSKLAVDDKNSGMSFLMGPQYSSDMDSSPGSHDKVSVHSLSVGEVDSSNGHEFDVSTRIDVIWPVELFKPITQSMIDLIIIAGHPFSEMILNILANFGVFLSKEQKNAQQLMRRLLLSGAFERIGDMKISHSIQVSPNTIHKLMMEYFGREKKFMPAYSYIEKFGLSDERLCQIDELEVPSWTKIIPAFLKLDGDKSKPVIYDLSLKNLSLLCESCKDVDKLHLPALLTMLFAPSSSLEDFLNYEEDTTEIQNKEIVSLCNILSKVNLNPKQVLEAVAERYPYMQKIFSKDENTASGDVTVYDLLNESIPYDMGRLFTWQQHNRHGYDPSACMPTFSDKDLIKNYGLYHTLDFMYYLRAARPSYACAALVTSIGINEKRMEDAKNSIYGLALNCWPDRGVCSACVALLYMCNLDAEPLRVILASAYMVLQAKIERCSKMKAEKRQAQEHIATTEVKNVLEQLCRSESRINAASVLLEMLEESVMISANSIISSVNENLGHSSDFEEGGQRDSEYNTEAPIHQIISKEHSLAYVEGMRVCVDLSRIYELPYPTKLLISLAESNQWLLFIILVQVFKCPRVDAVKVAETFQNIALREHMMFALAHIHYYRSGDLQREGSRPSSRNLRSSLYSRIGIQIQSDSISPAHSSGDEKPRSNSPTEFEPSTIDDALSLTSTETCFDVGLDAWFTCGLTDLYSILLTCHNRDNPAGELATACVALQAPVLSVLAACYCKENSLIYLSIWLYTQLEQEDKKKLHSQIIKSEVLQTLINDNVKRDAISQKTGCCRACDTHVLQSGLNELKHFMLSHVSGGSLDAPIEGLKIFFQNSPLLPLLKALHEAKTKCRQDVISNLLSECATAMSKDSQGLMDDTCQNTEWLTSTVVDIIGTALDCYITNGHVQCLLLNLIKCVGQQPPFSCHGINWGLVSELCNTLGGLKWNVKYLDLLWSFENGILKSVTDKILAGLTSGKKFAEALQISHFINLPVHDIKCAEIKAEFERDHLIIKENCSNLLEFLKKIHTEFCKEMIPQHQVVNCFVSISQQIERHDMQYLCLQYAVIWTYKKPDGSSPSSATITVRLSTKVFEAFGGEAEDLELKMWNSYLNSQMFSETEVYQLSITPLGHLGPWPWEGSDGVSQLNRSLILQSSGMNIRTSENTEMENENRGSPSASVDLSKSPVINDESNAFHKNNAPSNLSSPESIDKEGEKDILQELQGASVTEIHSVHISALVDLCVDKGLIITACRILRFFKKSHEDITTLLQMLGMADGSEQEGVSTSDPFRVMPPQHTTRKRQTRSMSSRNISVCSSLSVLSLDPEDDVGLKTPLLLKKSSGLRHGRKTAERIIMLYRIASSLDLSYLYVIHHPTPITLLSLVLKLKGGSVIQLARDLIHALPIPKSSIVSFLCEEAVATITAGPGAPATVQTDRLLRWDELETRWRDLIALCEDPSAVGSQLLDVGSRLGSSYPDQLPKVHSMSVELVIRAHDCFTAAANMEGISTILKTSFYLTSSLMEHSQWSLMVRLLTGVGRYGEMSYIIDALREHDQFEPLLGRGSEQKGCKSGLDRALVHYLRSKYPDDTDTLILVALHFFLYSEVASMWAADAEKLVGKILEATVDVGESCSLTVTR</sequence>
<evidence type="ECO:0000313" key="4">
    <source>
        <dbReference type="Proteomes" id="UP001381693"/>
    </source>
</evidence>
<protein>
    <recommendedName>
        <fullName evidence="2">Spatacsin C-terminal domain-containing protein</fullName>
    </recommendedName>
</protein>
<gene>
    <name evidence="3" type="ORF">SK128_028400</name>
</gene>
<dbReference type="Pfam" id="PF14649">
    <property type="entry name" value="Spatacsin_C"/>
    <property type="match status" value="1"/>
</dbReference>
<name>A0AAN9AAY2_HALRR</name>
<comment type="caution">
    <text evidence="3">The sequence shown here is derived from an EMBL/GenBank/DDBJ whole genome shotgun (WGS) entry which is preliminary data.</text>
</comment>
<dbReference type="GO" id="GO:0048489">
    <property type="term" value="P:synaptic vesicle transport"/>
    <property type="evidence" value="ECO:0007669"/>
    <property type="project" value="TreeGrafter"/>
</dbReference>
<keyword evidence="4" id="KW-1185">Reference proteome</keyword>
<dbReference type="InterPro" id="IPR028107">
    <property type="entry name" value="Spatacsin_C_dom"/>
</dbReference>
<dbReference type="GO" id="GO:0008088">
    <property type="term" value="P:axo-dendritic transport"/>
    <property type="evidence" value="ECO:0007669"/>
    <property type="project" value="TreeGrafter"/>
</dbReference>
<evidence type="ECO:0000313" key="3">
    <source>
        <dbReference type="EMBL" id="KAK7078580.1"/>
    </source>
</evidence>
<dbReference type="EMBL" id="JAXCGZ010007757">
    <property type="protein sequence ID" value="KAK7078580.1"/>
    <property type="molecule type" value="Genomic_DNA"/>
</dbReference>
<dbReference type="GO" id="GO:0045202">
    <property type="term" value="C:synapse"/>
    <property type="evidence" value="ECO:0007669"/>
    <property type="project" value="TreeGrafter"/>
</dbReference>
<feature type="region of interest" description="Disordered" evidence="1">
    <location>
        <begin position="1399"/>
        <end position="1422"/>
    </location>
</feature>
<dbReference type="GO" id="GO:0030425">
    <property type="term" value="C:dendrite"/>
    <property type="evidence" value="ECO:0007669"/>
    <property type="project" value="TreeGrafter"/>
</dbReference>
<feature type="domain" description="Spatacsin C-terminal" evidence="2">
    <location>
        <begin position="2205"/>
        <end position="2367"/>
    </location>
</feature>
<feature type="compositionally biased region" description="Polar residues" evidence="1">
    <location>
        <begin position="1920"/>
        <end position="1929"/>
    </location>
</feature>
<reference evidence="3 4" key="1">
    <citation type="submission" date="2023-11" db="EMBL/GenBank/DDBJ databases">
        <title>Halocaridina rubra genome assembly.</title>
        <authorList>
            <person name="Smith C."/>
        </authorList>
    </citation>
    <scope>NUCLEOTIDE SEQUENCE [LARGE SCALE GENOMIC DNA]</scope>
    <source>
        <strain evidence="3">EP-1</strain>
        <tissue evidence="3">Whole</tissue>
    </source>
</reference>